<dbReference type="InterPro" id="IPR024775">
    <property type="entry name" value="DinB-like"/>
</dbReference>
<dbReference type="RefSeq" id="WP_128228951.1">
    <property type="nucleotide sequence ID" value="NZ_SACR01000003.1"/>
</dbReference>
<dbReference type="Pfam" id="PF03781">
    <property type="entry name" value="FGE-sulfatase"/>
    <property type="match status" value="2"/>
</dbReference>
<evidence type="ECO:0000256" key="1">
    <source>
        <dbReference type="ARBA" id="ARBA00023002"/>
    </source>
</evidence>
<accession>A0A437RIJ5</accession>
<proteinExistence type="predicted"/>
<keyword evidence="7" id="KW-1185">Reference proteome</keyword>
<reference evidence="6 7" key="1">
    <citation type="submission" date="2019-01" db="EMBL/GenBank/DDBJ databases">
        <authorList>
            <person name="Chen W.-M."/>
        </authorList>
    </citation>
    <scope>NUCLEOTIDE SEQUENCE [LARGE SCALE GENOMIC DNA]</scope>
    <source>
        <strain evidence="6 7">KYPY4</strain>
    </source>
</reference>
<evidence type="ECO:0000259" key="5">
    <source>
        <dbReference type="Pfam" id="PF12867"/>
    </source>
</evidence>
<dbReference type="Gene3D" id="3.90.1580.10">
    <property type="entry name" value="paralog of FGE (formylglycine-generating enzyme)"/>
    <property type="match status" value="1"/>
</dbReference>
<dbReference type="PANTHER" id="PTHR23150">
    <property type="entry name" value="SULFATASE MODIFYING FACTOR 1, 2"/>
    <property type="match status" value="1"/>
</dbReference>
<evidence type="ECO:0000259" key="4">
    <source>
        <dbReference type="Pfam" id="PF03781"/>
    </source>
</evidence>
<name>A0A437RIJ5_9BURK</name>
<dbReference type="PANTHER" id="PTHR23150:SF36">
    <property type="entry name" value="HERCYNINE OXYGENASE"/>
    <property type="match status" value="1"/>
</dbReference>
<dbReference type="InterPro" id="IPR034660">
    <property type="entry name" value="DinB/YfiT-like"/>
</dbReference>
<keyword evidence="2" id="KW-0408">Iron</keyword>
<dbReference type="InterPro" id="IPR016187">
    <property type="entry name" value="CTDL_fold"/>
</dbReference>
<organism evidence="6 7">
    <name type="scientific">Rubrivivax rivuli</name>
    <dbReference type="NCBI Taxonomy" id="1862385"/>
    <lineage>
        <taxon>Bacteria</taxon>
        <taxon>Pseudomonadati</taxon>
        <taxon>Pseudomonadota</taxon>
        <taxon>Betaproteobacteria</taxon>
        <taxon>Burkholderiales</taxon>
        <taxon>Sphaerotilaceae</taxon>
        <taxon>Rubrivivax</taxon>
    </lineage>
</organism>
<dbReference type="OrthoDB" id="9768004at2"/>
<dbReference type="GO" id="GO:0052699">
    <property type="term" value="P:ergothioneine biosynthetic process"/>
    <property type="evidence" value="ECO:0007669"/>
    <property type="project" value="InterPro"/>
</dbReference>
<evidence type="ECO:0000313" key="6">
    <source>
        <dbReference type="EMBL" id="RVU46593.1"/>
    </source>
</evidence>
<dbReference type="InterPro" id="IPR005532">
    <property type="entry name" value="SUMF_dom"/>
</dbReference>
<comment type="caution">
    <text evidence="6">The sequence shown here is derived from an EMBL/GenBank/DDBJ whole genome shotgun (WGS) entry which is preliminary data.</text>
</comment>
<feature type="domain" description="DinB-like" evidence="5">
    <location>
        <begin position="14"/>
        <end position="142"/>
    </location>
</feature>
<dbReference type="InterPro" id="IPR017806">
    <property type="entry name" value="EgtB"/>
</dbReference>
<evidence type="ECO:0000313" key="7">
    <source>
        <dbReference type="Proteomes" id="UP000285575"/>
    </source>
</evidence>
<dbReference type="SUPFAM" id="SSF56436">
    <property type="entry name" value="C-type lectin-like"/>
    <property type="match status" value="1"/>
</dbReference>
<dbReference type="NCBIfam" id="TIGR03440">
    <property type="entry name" value="egtB_TIGR03440"/>
    <property type="match status" value="1"/>
</dbReference>
<feature type="domain" description="Sulfatase-modifying factor enzyme-like" evidence="4">
    <location>
        <begin position="179"/>
        <end position="321"/>
    </location>
</feature>
<evidence type="ECO:0000256" key="3">
    <source>
        <dbReference type="ARBA" id="ARBA00037882"/>
    </source>
</evidence>
<dbReference type="InterPro" id="IPR051043">
    <property type="entry name" value="Sulfatase_Mod_Factor_Kinase"/>
</dbReference>
<dbReference type="EMBL" id="SACR01000003">
    <property type="protein sequence ID" value="RVU46593.1"/>
    <property type="molecule type" value="Genomic_DNA"/>
</dbReference>
<dbReference type="Proteomes" id="UP000285575">
    <property type="component" value="Unassembled WGS sequence"/>
</dbReference>
<dbReference type="AlphaFoldDB" id="A0A437RIJ5"/>
<feature type="domain" description="Sulfatase-modifying factor enzyme-like" evidence="4">
    <location>
        <begin position="353"/>
        <end position="429"/>
    </location>
</feature>
<dbReference type="SUPFAM" id="SSF109854">
    <property type="entry name" value="DinB/YfiT-like putative metalloenzymes"/>
    <property type="match status" value="1"/>
</dbReference>
<evidence type="ECO:0000256" key="2">
    <source>
        <dbReference type="ARBA" id="ARBA00023004"/>
    </source>
</evidence>
<gene>
    <name evidence="6" type="ORF">EOE66_12360</name>
</gene>
<comment type="pathway">
    <text evidence="3">Amino-acid biosynthesis; ergothioneine biosynthesis.</text>
</comment>
<dbReference type="InterPro" id="IPR042095">
    <property type="entry name" value="SUMF_sf"/>
</dbReference>
<sequence>MSPQAALARRCAAIRAQTEALAAGLSEADCQAQSMADASPVKWHLAHVTWFFETFVLEAHEPGFRPHHPAYRVLFNSYYQGVGERHPRPQRGLVTRPSLAEVLAWRQAVDARMQTLLAREGLPPACLERVELGLQHEQQHQELLLTDVLHLFSCNPLLPAYAEAETPAPRAARPEPVRWVAQTGGLVDIGHAGEGFAFDNEGPRHRVYLEPHALAHRLVNNEDWLGFIGDGGYRDARWWLSAGWDWVQGQGVQAPLHWRRADSAAAGWQQFTLRGLQPLHPAAPVVHVTFYEAEAYARWAAAQCGLPLRLPTEAEWEAAAAPLAAAAVAAGSFIEGGALQPQVVVPGDGGPALQQLFGEVWQWTRSAYLPYPGYRAWAGAVGEYNGKFMLDQTVLRGGSCATPRGHIRASYRNFFPAAARWQFTGLRLACEG</sequence>
<keyword evidence="1" id="KW-0560">Oxidoreductase</keyword>
<protein>
    <submittedName>
        <fullName evidence="6">Ergothioneine biosynthesis protein EgtB</fullName>
    </submittedName>
</protein>
<dbReference type="Pfam" id="PF12867">
    <property type="entry name" value="DinB_2"/>
    <property type="match status" value="1"/>
</dbReference>